<feature type="compositionally biased region" description="Low complexity" evidence="1">
    <location>
        <begin position="231"/>
        <end position="246"/>
    </location>
</feature>
<feature type="region of interest" description="Disordered" evidence="1">
    <location>
        <begin position="1243"/>
        <end position="1266"/>
    </location>
</feature>
<feature type="region of interest" description="Disordered" evidence="1">
    <location>
        <begin position="693"/>
        <end position="726"/>
    </location>
</feature>
<feature type="compositionally biased region" description="Polar residues" evidence="1">
    <location>
        <begin position="764"/>
        <end position="775"/>
    </location>
</feature>
<feature type="region of interest" description="Disordered" evidence="1">
    <location>
        <begin position="231"/>
        <end position="258"/>
    </location>
</feature>
<name>A0A377HPZ8_GRIHO</name>
<reference evidence="2 3" key="1">
    <citation type="submission" date="2018-06" db="EMBL/GenBank/DDBJ databases">
        <authorList>
            <consortium name="Pathogen Informatics"/>
            <person name="Doyle S."/>
        </authorList>
    </citation>
    <scope>NUCLEOTIDE SEQUENCE [LARGE SCALE GENOMIC DNA]</scope>
    <source>
        <strain evidence="2 3">NCTC11645</strain>
    </source>
</reference>
<protein>
    <submittedName>
        <fullName evidence="2">Uncharacterized protein</fullName>
    </submittedName>
</protein>
<gene>
    <name evidence="2" type="ORF">NCTC11645_02185</name>
</gene>
<feature type="compositionally biased region" description="Polar residues" evidence="1">
    <location>
        <begin position="711"/>
        <end position="726"/>
    </location>
</feature>
<feature type="region of interest" description="Disordered" evidence="1">
    <location>
        <begin position="1"/>
        <end position="21"/>
    </location>
</feature>
<feature type="compositionally biased region" description="Polar residues" evidence="1">
    <location>
        <begin position="1062"/>
        <end position="1080"/>
    </location>
</feature>
<feature type="region of interest" description="Disordered" evidence="1">
    <location>
        <begin position="930"/>
        <end position="949"/>
    </location>
</feature>
<feature type="region of interest" description="Disordered" evidence="1">
    <location>
        <begin position="147"/>
        <end position="212"/>
    </location>
</feature>
<feature type="region of interest" description="Disordered" evidence="1">
    <location>
        <begin position="866"/>
        <end position="893"/>
    </location>
</feature>
<feature type="region of interest" description="Disordered" evidence="1">
    <location>
        <begin position="752"/>
        <end position="775"/>
    </location>
</feature>
<accession>A0A377HPZ8</accession>
<feature type="compositionally biased region" description="Low complexity" evidence="1">
    <location>
        <begin position="1048"/>
        <end position="1059"/>
    </location>
</feature>
<feature type="compositionally biased region" description="Basic and acidic residues" evidence="1">
    <location>
        <begin position="154"/>
        <end position="168"/>
    </location>
</feature>
<feature type="region of interest" description="Disordered" evidence="1">
    <location>
        <begin position="1041"/>
        <end position="1080"/>
    </location>
</feature>
<evidence type="ECO:0000256" key="1">
    <source>
        <dbReference type="SAM" id="MobiDB-lite"/>
    </source>
</evidence>
<feature type="compositionally biased region" description="Polar residues" evidence="1">
    <location>
        <begin position="1"/>
        <end position="11"/>
    </location>
</feature>
<feature type="region of interest" description="Disordered" evidence="1">
    <location>
        <begin position="33"/>
        <end position="92"/>
    </location>
</feature>
<feature type="compositionally biased region" description="Polar residues" evidence="1">
    <location>
        <begin position="940"/>
        <end position="949"/>
    </location>
</feature>
<sequence>MPHNISLNHTAPISAPDSRQELSGISVATAASALSRVDSQRSTGELELPQGVSASDSCLESEDTSRAEQSEVKNDQAEKKKKVNKKSNKYSNNTKAKGHLAAIAGATTLGAVLAPFTGGLSLLPTAFVVLFGNATALAMYGGSEFVVGQQGPKDQIEDKKEPEEDKQPQDLVPVEDPRPNRNLFGLDEVDAPHRRPEDNGPGENEPGARGNYSYTYAPVFNINVGDLNFSQFNTQNNTHNNTQNNNDVPPQGENNEQPPTLIERTIERFGEIPVNNVVEIDRSTLIREIREQAPIIGPEPQVDEMVDALVAFHEQVGEAKLIKVDFEGGHKAYIGGIPESGDAETVEPVKAEVVVEKTKKQWPEVKPAQRLITTNGNATVGTYSGYHSAKIEHQGQTVGYANVEHIAKQPQFAEIIPSSQSGKKDIASQTDVEHSSVATQTTVEQGTQTEATFVDTQTGSEATGHAVKAELVTDHVNVEQVQSRDGKKWPEVAAPQRVITTSGNAKVDGNPGYVNVRVEKNGQTVGYARSERVGSQSQLAETVNMVQGSDGKVQQGQSTQANQGVETVGTQTGAAQTSVSTQTTVEQGTQTEATFVDAQTGSEATGHAVKAELVTDHVNVEQVQSRDGKKWPEVAAPQRVITTSGNAKVDGNPGYVNVRVEKNGQTTGYARSERVGSQSQQAETVNVAQGNDGKVQQGQATQANQGGKSVAAQTGEAQQAVSTQTGVEQGTQTDAAFVDAQVTTEKVGHAVKIQQGSETGGVEQGSQTSSDVEANGSVTADKYAVKAELVTDHVNVEQVQSRDGKKWPEVAAPQRVITTSGNAKVDGNPGYVNVRVEKNGQTTGYARSERVGSQSQQAETVNVAQGNDGKVQQGQATQANQGGKSIATQTGEAQQSVSTQTGVEQGTQTDAAFVDVQVTTENVGRAVKMQQGSETGGVEQGSQTSSDVEANGSVTADKYAVKAELVTDHVNVEQVQSRDGKKWPEVAAPQRVITTAGNAKVDSNPGYVNVRVEKNGQTVGYARSERVGSQSQQAETVNVAQGNDGKVQQGQATQANQGGKSIATQTGEAQQSVSTQTGVEQGTQTDVAFVDAQVTTEKVGHAVKMQQGSATQDVAKGTEPESGFVDAQVTTEKVGHAVKVQQGSATQDVAKGTESESGFVDAQVTTEKVGHAVKMQQGSATQDVAKGTEPESGFVDAQVTTEKVGHAVKMQQGSATQDVAKGTEPESGFVDAQVTTENVGHAEKAQQATKTADVEREQNNGGRKWPDVIMPQRVITTGGNAKVDGNPGYTNAKVEISGATYGYQRAQRSSSQSSLFAGINPLTSKSEAATERKKVVSDITKLVDIESLKTTTVSQQDAPPRYVSKLHITLKGNQGHEASTANGTHDEWQAPTLIKDGVGVNRANKVTVSNGAEGLNMAVASENTEAVNSAIVQSNITGKKWTVKLPQPVLTTQGTVSARGKNFTQGLFNNMRDLNTTKTQIEMTLPSGDITEKKPVSVVVVGERALPVKPLQLSNLKVAS</sequence>
<dbReference type="Proteomes" id="UP000254512">
    <property type="component" value="Unassembled WGS sequence"/>
</dbReference>
<dbReference type="EMBL" id="UGHD01000002">
    <property type="protein sequence ID" value="STO57792.1"/>
    <property type="molecule type" value="Genomic_DNA"/>
</dbReference>
<proteinExistence type="predicted"/>
<evidence type="ECO:0000313" key="3">
    <source>
        <dbReference type="Proteomes" id="UP000254512"/>
    </source>
</evidence>
<dbReference type="RefSeq" id="WP_115659894.1">
    <property type="nucleotide sequence ID" value="NZ_UGHD01000002.1"/>
</dbReference>
<feature type="compositionally biased region" description="Basic residues" evidence="1">
    <location>
        <begin position="79"/>
        <end position="88"/>
    </location>
</feature>
<feature type="compositionally biased region" description="Basic and acidic residues" evidence="1">
    <location>
        <begin position="63"/>
        <end position="78"/>
    </location>
</feature>
<feature type="compositionally biased region" description="Low complexity" evidence="1">
    <location>
        <begin position="872"/>
        <end position="883"/>
    </location>
</feature>
<dbReference type="STRING" id="673.AL542_15595"/>
<evidence type="ECO:0000313" key="2">
    <source>
        <dbReference type="EMBL" id="STO57792.1"/>
    </source>
</evidence>
<organism evidence="2 3">
    <name type="scientific">Grimontia hollisae</name>
    <name type="common">Vibrio hollisae</name>
    <dbReference type="NCBI Taxonomy" id="673"/>
    <lineage>
        <taxon>Bacteria</taxon>
        <taxon>Pseudomonadati</taxon>
        <taxon>Pseudomonadota</taxon>
        <taxon>Gammaproteobacteria</taxon>
        <taxon>Vibrionales</taxon>
        <taxon>Vibrionaceae</taxon>
        <taxon>Grimontia</taxon>
    </lineage>
</organism>
<feature type="compositionally biased region" description="Low complexity" evidence="1">
    <location>
        <begin position="696"/>
        <end position="707"/>
    </location>
</feature>